<evidence type="ECO:0000313" key="2">
    <source>
        <dbReference type="Proteomes" id="UP001519460"/>
    </source>
</evidence>
<dbReference type="AlphaFoldDB" id="A0ABD0LUC4"/>
<evidence type="ECO:0000313" key="1">
    <source>
        <dbReference type="EMBL" id="KAK7502666.1"/>
    </source>
</evidence>
<reference evidence="1 2" key="1">
    <citation type="journal article" date="2023" name="Sci. Data">
        <title>Genome assembly of the Korean intertidal mud-creeper Batillaria attramentaria.</title>
        <authorList>
            <person name="Patra A.K."/>
            <person name="Ho P.T."/>
            <person name="Jun S."/>
            <person name="Lee S.J."/>
            <person name="Kim Y."/>
            <person name="Won Y.J."/>
        </authorList>
    </citation>
    <scope>NUCLEOTIDE SEQUENCE [LARGE SCALE GENOMIC DNA]</scope>
    <source>
        <strain evidence="1">Wonlab-2016</strain>
    </source>
</reference>
<proteinExistence type="predicted"/>
<dbReference type="EMBL" id="JACVVK020000025">
    <property type="protein sequence ID" value="KAK7502666.1"/>
    <property type="molecule type" value="Genomic_DNA"/>
</dbReference>
<organism evidence="1 2">
    <name type="scientific">Batillaria attramentaria</name>
    <dbReference type="NCBI Taxonomy" id="370345"/>
    <lineage>
        <taxon>Eukaryota</taxon>
        <taxon>Metazoa</taxon>
        <taxon>Spiralia</taxon>
        <taxon>Lophotrochozoa</taxon>
        <taxon>Mollusca</taxon>
        <taxon>Gastropoda</taxon>
        <taxon>Caenogastropoda</taxon>
        <taxon>Sorbeoconcha</taxon>
        <taxon>Cerithioidea</taxon>
        <taxon>Batillariidae</taxon>
        <taxon>Batillaria</taxon>
    </lineage>
</organism>
<keyword evidence="2" id="KW-1185">Reference proteome</keyword>
<comment type="caution">
    <text evidence="1">The sequence shown here is derived from an EMBL/GenBank/DDBJ whole genome shotgun (WGS) entry which is preliminary data.</text>
</comment>
<sequence length="100" mass="10914">MFTTALYAIAVDPGCQTGRKFVPDGQTSSYLSASGRFGSLGLTSFPTPVSFRSAVGAVKWFFLTRATEPIPLRIIPCFYLRTPVISSLSYSFSRASFQDV</sequence>
<accession>A0ABD0LUC4</accession>
<gene>
    <name evidence="1" type="ORF">BaRGS_00006241</name>
</gene>
<protein>
    <submittedName>
        <fullName evidence="1">Uncharacterized protein</fullName>
    </submittedName>
</protein>
<name>A0ABD0LUC4_9CAEN</name>
<dbReference type="Proteomes" id="UP001519460">
    <property type="component" value="Unassembled WGS sequence"/>
</dbReference>